<keyword evidence="3" id="KW-1185">Reference proteome</keyword>
<evidence type="ECO:0000256" key="1">
    <source>
        <dbReference type="SAM" id="MobiDB-lite"/>
    </source>
</evidence>
<feature type="compositionally biased region" description="Basic and acidic residues" evidence="1">
    <location>
        <begin position="188"/>
        <end position="197"/>
    </location>
</feature>
<dbReference type="VEuPathDB" id="TriTrypDB:LtaPh_3223700"/>
<accession>A0A640KPM6</accession>
<dbReference type="EMBL" id="BLBS01000048">
    <property type="protein sequence ID" value="GET91563.1"/>
    <property type="molecule type" value="Genomic_DNA"/>
</dbReference>
<feature type="compositionally biased region" description="Basic residues" evidence="1">
    <location>
        <begin position="251"/>
        <end position="260"/>
    </location>
</feature>
<feature type="region of interest" description="Disordered" evidence="1">
    <location>
        <begin position="60"/>
        <end position="102"/>
    </location>
</feature>
<dbReference type="AlphaFoldDB" id="A0A640KPM6"/>
<feature type="compositionally biased region" description="Polar residues" evidence="1">
    <location>
        <begin position="261"/>
        <end position="284"/>
    </location>
</feature>
<gene>
    <name evidence="2" type="ORF">LtaPh_3223700</name>
</gene>
<dbReference type="OrthoDB" id="266643at2759"/>
<feature type="compositionally biased region" description="Polar residues" evidence="1">
    <location>
        <begin position="237"/>
        <end position="250"/>
    </location>
</feature>
<feature type="region of interest" description="Disordered" evidence="1">
    <location>
        <begin position="542"/>
        <end position="595"/>
    </location>
</feature>
<feature type="compositionally biased region" description="Basic and acidic residues" evidence="1">
    <location>
        <begin position="13"/>
        <end position="32"/>
    </location>
</feature>
<feature type="region of interest" description="Disordered" evidence="1">
    <location>
        <begin position="125"/>
        <end position="299"/>
    </location>
</feature>
<sequence>MGCVNCKKAKNRKERDTLVETAARETERERLAASEQGRAVQQLCTPVPAVNALPSTAFEDAASLSSAPSSSASRQRQSAVSALPRETEKGQGWDSNEEADTQAIIKADNGNTTAALTGVFATTSPLVSSRETPKERGDMTEYCRYRGGSSRSDRSLSIPVDAVRSAKYPYSSTMSNSGPSAPTHHSKKDNEEKRHDSSGSTATEEVRSQENSGDSVAHGRLHSASHSQKAEGELPSNGLTGEGTASSTHSHQTKQQKMHSRGSSNVSSDLHGNSTPSGMGTNVYPSMDALDNDAGAGGRSCGDVPAAIPASNTVMQSGHTTTEAPSVFNRASFEPYSDVDLRDLASYLPPYEWAPRTLPVPSPLRACGPVDMAQWEARENQLCGLGATGTTARFQDAMASMSSECATTPDSGAAECHYDLSHPLTLHKFYPRLAPLQLALLNSEGNARRPEVAASAFNHPSLAVNAFLQQGHSWQHQPAFQSMYEGDASAHYSPADYASHAATPRQAVSPSLVDVHVSEESGYVPPSPVYAAYSYPSPALLPTHQSHPVSDRGSGKPMSSSHALPAISTGAPENCQDGKRSRSSNISVTGMSGGAHPHKPVSYLFDSSMDDWLQSRSLQPQQRQLYGEPVDMW</sequence>
<feature type="compositionally biased region" description="Basic and acidic residues" evidence="1">
    <location>
        <begin position="131"/>
        <end position="144"/>
    </location>
</feature>
<organism evidence="2 3">
    <name type="scientific">Leishmania tarentolae</name>
    <name type="common">Sauroleishmania tarentolae</name>
    <dbReference type="NCBI Taxonomy" id="5689"/>
    <lineage>
        <taxon>Eukaryota</taxon>
        <taxon>Discoba</taxon>
        <taxon>Euglenozoa</taxon>
        <taxon>Kinetoplastea</taxon>
        <taxon>Metakinetoplastina</taxon>
        <taxon>Trypanosomatida</taxon>
        <taxon>Trypanosomatidae</taxon>
        <taxon>Leishmaniinae</taxon>
        <taxon>Leishmania</taxon>
        <taxon>lizard Leishmania</taxon>
    </lineage>
</organism>
<feature type="compositionally biased region" description="Polar residues" evidence="1">
    <location>
        <begin position="170"/>
        <end position="180"/>
    </location>
</feature>
<feature type="compositionally biased region" description="Polar residues" evidence="1">
    <location>
        <begin position="198"/>
        <end position="214"/>
    </location>
</feature>
<protein>
    <submittedName>
        <fullName evidence="2">Uncharacterized protein</fullName>
    </submittedName>
</protein>
<dbReference type="Proteomes" id="UP000419144">
    <property type="component" value="Unassembled WGS sequence"/>
</dbReference>
<feature type="region of interest" description="Disordered" evidence="1">
    <location>
        <begin position="1"/>
        <end position="39"/>
    </location>
</feature>
<feature type="compositionally biased region" description="Low complexity" evidence="1">
    <location>
        <begin position="61"/>
        <end position="83"/>
    </location>
</feature>
<evidence type="ECO:0000313" key="3">
    <source>
        <dbReference type="Proteomes" id="UP000419144"/>
    </source>
</evidence>
<name>A0A640KPM6_LEITA</name>
<evidence type="ECO:0000313" key="2">
    <source>
        <dbReference type="EMBL" id="GET91563.1"/>
    </source>
</evidence>
<proteinExistence type="predicted"/>
<reference evidence="2" key="1">
    <citation type="submission" date="2019-11" db="EMBL/GenBank/DDBJ databases">
        <title>Leishmania tarentolae CDS.</title>
        <authorList>
            <person name="Goto Y."/>
            <person name="Yamagishi J."/>
        </authorList>
    </citation>
    <scope>NUCLEOTIDE SEQUENCE [LARGE SCALE GENOMIC DNA]</scope>
    <source>
        <strain evidence="2">Parrot Tar II</strain>
    </source>
</reference>
<comment type="caution">
    <text evidence="2">The sequence shown here is derived from an EMBL/GenBank/DDBJ whole genome shotgun (WGS) entry which is preliminary data.</text>
</comment>